<feature type="active site" description="Proton acceptor" evidence="9">
    <location>
        <position position="770"/>
    </location>
</feature>
<feature type="transmembrane region" description="Helical" evidence="13">
    <location>
        <begin position="545"/>
        <end position="565"/>
    </location>
</feature>
<dbReference type="OrthoDB" id="2413561at2759"/>
<evidence type="ECO:0000256" key="6">
    <source>
        <dbReference type="ARBA" id="ARBA00023170"/>
    </source>
</evidence>
<keyword evidence="5" id="KW-1015">Disulfide bond</keyword>
<dbReference type="InterPro" id="IPR001245">
    <property type="entry name" value="Ser-Thr/Tyr_kinase_cat_dom"/>
</dbReference>
<keyword evidence="7" id="KW-0325">Glycoprotein</keyword>
<gene>
    <name evidence="16" type="ORF">NEZAVI_LOCUS6191</name>
</gene>
<dbReference type="GO" id="GO:0016020">
    <property type="term" value="C:membrane"/>
    <property type="evidence" value="ECO:0007669"/>
    <property type="project" value="UniProtKB-SubCell"/>
</dbReference>
<dbReference type="Gene3D" id="1.10.510.10">
    <property type="entry name" value="Transferase(Phosphotransferase) domain 1"/>
    <property type="match status" value="1"/>
</dbReference>
<dbReference type="InterPro" id="IPR036179">
    <property type="entry name" value="Ig-like_dom_sf"/>
</dbReference>
<evidence type="ECO:0000256" key="13">
    <source>
        <dbReference type="SAM" id="Phobius"/>
    </source>
</evidence>
<dbReference type="SUPFAM" id="SSF56112">
    <property type="entry name" value="Protein kinase-like (PK-like)"/>
    <property type="match status" value="1"/>
</dbReference>
<evidence type="ECO:0000259" key="14">
    <source>
        <dbReference type="PROSITE" id="PS50011"/>
    </source>
</evidence>
<evidence type="ECO:0000256" key="2">
    <source>
        <dbReference type="ARBA" id="ARBA00022692"/>
    </source>
</evidence>
<feature type="binding site" evidence="11">
    <location>
        <position position="775"/>
    </location>
    <ligand>
        <name>Mg(2+)</name>
        <dbReference type="ChEBI" id="CHEBI:18420"/>
    </ligand>
</feature>
<evidence type="ECO:0000256" key="4">
    <source>
        <dbReference type="ARBA" id="ARBA00023136"/>
    </source>
</evidence>
<keyword evidence="17" id="KW-1185">Reference proteome</keyword>
<dbReference type="AlphaFoldDB" id="A0A9P0H645"/>
<dbReference type="InterPro" id="IPR011009">
    <property type="entry name" value="Kinase-like_dom_sf"/>
</dbReference>
<dbReference type="FunFam" id="1.10.510.10:FF:000200">
    <property type="entry name" value="inactive tyrosine-protein kinase 7"/>
    <property type="match status" value="1"/>
</dbReference>
<dbReference type="InterPro" id="IPR003598">
    <property type="entry name" value="Ig_sub2"/>
</dbReference>
<dbReference type="InterPro" id="IPR013783">
    <property type="entry name" value="Ig-like_fold"/>
</dbReference>
<feature type="region of interest" description="Disordered" evidence="12">
    <location>
        <begin position="595"/>
        <end position="632"/>
    </location>
</feature>
<evidence type="ECO:0000256" key="8">
    <source>
        <dbReference type="ARBA" id="ARBA00023319"/>
    </source>
</evidence>
<evidence type="ECO:0000256" key="7">
    <source>
        <dbReference type="ARBA" id="ARBA00023180"/>
    </source>
</evidence>
<dbReference type="PRINTS" id="PR00109">
    <property type="entry name" value="TYRKINASE"/>
</dbReference>
<keyword evidence="10" id="KW-0547">Nucleotide-binding</keyword>
<dbReference type="InterPro" id="IPR003599">
    <property type="entry name" value="Ig_sub"/>
</dbReference>
<feature type="binding site" evidence="10">
    <location>
        <position position="774"/>
    </location>
    <ligand>
        <name>ATP</name>
        <dbReference type="ChEBI" id="CHEBI:30616"/>
    </ligand>
</feature>
<dbReference type="SMART" id="SM00408">
    <property type="entry name" value="IGc2"/>
    <property type="match status" value="6"/>
</dbReference>
<dbReference type="EMBL" id="OV725079">
    <property type="protein sequence ID" value="CAH1396049.1"/>
    <property type="molecule type" value="Genomic_DNA"/>
</dbReference>
<keyword evidence="10" id="KW-0067">ATP-binding</keyword>
<dbReference type="Pfam" id="PF07679">
    <property type="entry name" value="I-set"/>
    <property type="match status" value="1"/>
</dbReference>
<dbReference type="PIRSF" id="PIRSF000615">
    <property type="entry name" value="TyrPK_CSF1-R"/>
    <property type="match status" value="1"/>
</dbReference>
<keyword evidence="6" id="KW-0675">Receptor</keyword>
<dbReference type="InterPro" id="IPR013098">
    <property type="entry name" value="Ig_I-set"/>
</dbReference>
<dbReference type="InterPro" id="IPR008266">
    <property type="entry name" value="Tyr_kinase_AS"/>
</dbReference>
<feature type="domain" description="Ig-like" evidence="15">
    <location>
        <begin position="251"/>
        <end position="338"/>
    </location>
</feature>
<dbReference type="Pfam" id="PF07714">
    <property type="entry name" value="PK_Tyr_Ser-Thr"/>
    <property type="match status" value="1"/>
</dbReference>
<feature type="domain" description="Ig-like" evidence="15">
    <location>
        <begin position="433"/>
        <end position="518"/>
    </location>
</feature>
<keyword evidence="2 13" id="KW-0812">Transmembrane</keyword>
<dbReference type="CDD" id="cd00099">
    <property type="entry name" value="IgV"/>
    <property type="match status" value="1"/>
</dbReference>
<feature type="domain" description="Ig-like" evidence="15">
    <location>
        <begin position="1"/>
        <end position="68"/>
    </location>
</feature>
<evidence type="ECO:0000256" key="3">
    <source>
        <dbReference type="ARBA" id="ARBA00022989"/>
    </source>
</evidence>
<evidence type="ECO:0000259" key="15">
    <source>
        <dbReference type="PROSITE" id="PS50835"/>
    </source>
</evidence>
<reference evidence="16" key="1">
    <citation type="submission" date="2022-01" db="EMBL/GenBank/DDBJ databases">
        <authorList>
            <person name="King R."/>
        </authorList>
    </citation>
    <scope>NUCLEOTIDE SEQUENCE</scope>
</reference>
<dbReference type="PROSITE" id="PS00109">
    <property type="entry name" value="PROTEIN_KINASE_TYR"/>
    <property type="match status" value="1"/>
</dbReference>
<proteinExistence type="predicted"/>
<comment type="subcellular location">
    <subcellularLocation>
        <location evidence="1">Membrane</location>
        <topology evidence="1">Single-pass membrane protein</topology>
    </subcellularLocation>
</comment>
<sequence>MTCEVEGTDPISIQWFRNGDGLKTAGKIQTTGRDLVVLNVNPLDNGIYRCLATNPSGTVNSKNTDIITVPGEQWAQIVVPPEDTITKEGTNARFDCVYNFADVIEWYYKQKGPLENSTHYSVLTNGSLVVLGVTKQDEGLYSCVGIRGESTEVPQIFSAQLHLAYLKEADDQTLEPWEGGLRLVAEDSDNEIGCVGYGLPTPTVTWSRGGTGNLLKLKSVSKADQGNYTCTISNLAGTTTATVKIVVTTRPFIEQNPIPVIVDEGNDALFHCEFSGNHKYSTVSWYKDGTLIKPGSRFIEKRGFLNITQTQPLDEGDYLCVVTTKPYPPIFSSPASLTVKEKLKFAPKPVSTHLELGTPKKVHCKAHGATPPFVKWIREGYGEGEFPSHISDINGTLHFNKVQADDKGKYTCIASNFQGIINATIDIDVVVSPKFTVLPQNPTYVSENSIVIMDCMAEGDPKPAIHWDKNSDMESFDKTRFTVLENGSLLITDVLISDEGKYGCTAGNSGGLKRYEVSLIVRGSEGYRVTDGSDSDSGAVLSKTVAVTLGAAGAYMVLVIGLMAYCRCRSRRNKQASLDHPDAVCDVLIVPGDGGEGGNERKGRNGDLVVQSDGDVPNHSHTSNHSSKYGNLPVTRDQLSNMMVLGRGQFGEVCLAQVTQSESVVMVKALQETRDEAVLIEFKRELDLFGRVDHPNVAKLVGLCQEQNPHYMILQYTDWGDLKQMLLASKADRKDKPKPPELTPRVLLGLVQQICLGMESLSNHRLVHKDLAARNCLVASDLTVKVSLSALSKDVYRKEYFLHRNQLLPVRWLPYEVVSEDDYSTKSDVFSFGVTAWEIFSLGNLPHGGRSDQEVLSSLESGDNALPLPSSSPEALQLLIDKCRAKCPNDRPVFSTIALQLADIINQID</sequence>
<dbReference type="SUPFAM" id="SSF48726">
    <property type="entry name" value="Immunoglobulin"/>
    <property type="match status" value="6"/>
</dbReference>
<accession>A0A9P0H645</accession>
<feature type="domain" description="Ig-like" evidence="15">
    <location>
        <begin position="347"/>
        <end position="432"/>
    </location>
</feature>
<protein>
    <submittedName>
        <fullName evidence="16">Uncharacterized protein</fullName>
    </submittedName>
</protein>
<name>A0A9P0H645_NEZVI</name>
<dbReference type="Proteomes" id="UP001152798">
    <property type="component" value="Chromosome 3"/>
</dbReference>
<keyword evidence="11" id="KW-0479">Metal-binding</keyword>
<dbReference type="Pfam" id="PF13927">
    <property type="entry name" value="Ig_3"/>
    <property type="match status" value="4"/>
</dbReference>
<dbReference type="CDD" id="cd00096">
    <property type="entry name" value="Ig"/>
    <property type="match status" value="1"/>
</dbReference>
<keyword evidence="11" id="KW-0460">Magnesium</keyword>
<dbReference type="InterPro" id="IPR050122">
    <property type="entry name" value="RTK"/>
</dbReference>
<dbReference type="PROSITE" id="PS50011">
    <property type="entry name" value="PROTEIN_KINASE_DOM"/>
    <property type="match status" value="1"/>
</dbReference>
<keyword evidence="8" id="KW-0393">Immunoglobulin domain</keyword>
<evidence type="ECO:0000256" key="11">
    <source>
        <dbReference type="PIRSR" id="PIRSR000615-3"/>
    </source>
</evidence>
<dbReference type="GO" id="GO:0005524">
    <property type="term" value="F:ATP binding"/>
    <property type="evidence" value="ECO:0007669"/>
    <property type="project" value="UniProtKB-KW"/>
</dbReference>
<keyword evidence="3 13" id="KW-1133">Transmembrane helix</keyword>
<dbReference type="GO" id="GO:0046872">
    <property type="term" value="F:metal ion binding"/>
    <property type="evidence" value="ECO:0007669"/>
    <property type="project" value="UniProtKB-KW"/>
</dbReference>
<dbReference type="PANTHER" id="PTHR24416">
    <property type="entry name" value="TYROSINE-PROTEIN KINASE RECEPTOR"/>
    <property type="match status" value="1"/>
</dbReference>
<feature type="domain" description="Ig-like" evidence="15">
    <location>
        <begin position="154"/>
        <end position="248"/>
    </location>
</feature>
<dbReference type="InterPro" id="IPR007110">
    <property type="entry name" value="Ig-like_dom"/>
</dbReference>
<feature type="domain" description="Protein kinase" evidence="14">
    <location>
        <begin position="639"/>
        <end position="905"/>
    </location>
</feature>
<evidence type="ECO:0000256" key="9">
    <source>
        <dbReference type="PIRSR" id="PIRSR000615-1"/>
    </source>
</evidence>
<dbReference type="PANTHER" id="PTHR24416:SF573">
    <property type="entry name" value="INACTIVE TYROSINE-PROTEIN KINASE 7"/>
    <property type="match status" value="1"/>
</dbReference>
<dbReference type="Gene3D" id="2.60.40.10">
    <property type="entry name" value="Immunoglobulins"/>
    <property type="match status" value="6"/>
</dbReference>
<evidence type="ECO:0000256" key="10">
    <source>
        <dbReference type="PIRSR" id="PIRSR000615-2"/>
    </source>
</evidence>
<organism evidence="16 17">
    <name type="scientific">Nezara viridula</name>
    <name type="common">Southern green stink bug</name>
    <name type="synonym">Cimex viridulus</name>
    <dbReference type="NCBI Taxonomy" id="85310"/>
    <lineage>
        <taxon>Eukaryota</taxon>
        <taxon>Metazoa</taxon>
        <taxon>Ecdysozoa</taxon>
        <taxon>Arthropoda</taxon>
        <taxon>Hexapoda</taxon>
        <taxon>Insecta</taxon>
        <taxon>Pterygota</taxon>
        <taxon>Neoptera</taxon>
        <taxon>Paraneoptera</taxon>
        <taxon>Hemiptera</taxon>
        <taxon>Heteroptera</taxon>
        <taxon>Panheteroptera</taxon>
        <taxon>Pentatomomorpha</taxon>
        <taxon>Pentatomoidea</taxon>
        <taxon>Pentatomidae</taxon>
        <taxon>Pentatominae</taxon>
        <taxon>Nezara</taxon>
    </lineage>
</organism>
<dbReference type="PROSITE" id="PS50835">
    <property type="entry name" value="IG_LIKE"/>
    <property type="match status" value="5"/>
</dbReference>
<keyword evidence="4 13" id="KW-0472">Membrane</keyword>
<dbReference type="InterPro" id="IPR000719">
    <property type="entry name" value="Prot_kinase_dom"/>
</dbReference>
<evidence type="ECO:0000256" key="5">
    <source>
        <dbReference type="ARBA" id="ARBA00023157"/>
    </source>
</evidence>
<evidence type="ECO:0000256" key="12">
    <source>
        <dbReference type="SAM" id="MobiDB-lite"/>
    </source>
</evidence>
<evidence type="ECO:0000256" key="1">
    <source>
        <dbReference type="ARBA" id="ARBA00004167"/>
    </source>
</evidence>
<dbReference type="SMART" id="SM00409">
    <property type="entry name" value="IG"/>
    <property type="match status" value="6"/>
</dbReference>
<dbReference type="GO" id="GO:0004714">
    <property type="term" value="F:transmembrane receptor protein tyrosine kinase activity"/>
    <property type="evidence" value="ECO:0007669"/>
    <property type="project" value="UniProtKB-ARBA"/>
</dbReference>
<feature type="compositionally biased region" description="Polar residues" evidence="12">
    <location>
        <begin position="619"/>
        <end position="629"/>
    </location>
</feature>
<evidence type="ECO:0000313" key="17">
    <source>
        <dbReference type="Proteomes" id="UP001152798"/>
    </source>
</evidence>
<evidence type="ECO:0000313" key="16">
    <source>
        <dbReference type="EMBL" id="CAH1396049.1"/>
    </source>
</evidence>